<comment type="cofactor">
    <cofactor evidence="1">
        <name>Ca(2+)</name>
        <dbReference type="ChEBI" id="CHEBI:29108"/>
    </cofactor>
</comment>
<evidence type="ECO:0000256" key="4">
    <source>
        <dbReference type="ARBA" id="ARBA00022729"/>
    </source>
</evidence>
<dbReference type="AlphaFoldDB" id="A0A5M6D226"/>
<name>A0A5M6D226_9BACT</name>
<evidence type="ECO:0000256" key="1">
    <source>
        <dbReference type="ARBA" id="ARBA00001913"/>
    </source>
</evidence>
<dbReference type="PANTHER" id="PTHR42693">
    <property type="entry name" value="ARYLSULFATASE FAMILY MEMBER"/>
    <property type="match status" value="1"/>
</dbReference>
<dbReference type="EMBL" id="VWOX01000010">
    <property type="protein sequence ID" value="KAA5541561.1"/>
    <property type="molecule type" value="Genomic_DNA"/>
</dbReference>
<dbReference type="Gene3D" id="3.40.720.10">
    <property type="entry name" value="Alkaline Phosphatase, subunit A"/>
    <property type="match status" value="1"/>
</dbReference>
<keyword evidence="4" id="KW-0732">Signal</keyword>
<evidence type="ECO:0000256" key="7">
    <source>
        <dbReference type="SAM" id="MobiDB-lite"/>
    </source>
</evidence>
<evidence type="ECO:0000313" key="10">
    <source>
        <dbReference type="Proteomes" id="UP000324479"/>
    </source>
</evidence>
<evidence type="ECO:0000259" key="8">
    <source>
        <dbReference type="Pfam" id="PF00884"/>
    </source>
</evidence>
<keyword evidence="10" id="KW-1185">Reference proteome</keyword>
<dbReference type="GO" id="GO:0046872">
    <property type="term" value="F:metal ion binding"/>
    <property type="evidence" value="ECO:0007669"/>
    <property type="project" value="UniProtKB-KW"/>
</dbReference>
<dbReference type="Gene3D" id="3.30.1120.10">
    <property type="match status" value="1"/>
</dbReference>
<accession>A0A5M6D226</accession>
<evidence type="ECO:0000256" key="2">
    <source>
        <dbReference type="ARBA" id="ARBA00008779"/>
    </source>
</evidence>
<dbReference type="SUPFAM" id="SSF53649">
    <property type="entry name" value="Alkaline phosphatase-like"/>
    <property type="match status" value="1"/>
</dbReference>
<comment type="caution">
    <text evidence="9">The sequence shown here is derived from an EMBL/GenBank/DDBJ whole genome shotgun (WGS) entry which is preliminary data.</text>
</comment>
<dbReference type="Pfam" id="PF00884">
    <property type="entry name" value="Sulfatase"/>
    <property type="match status" value="1"/>
</dbReference>
<organism evidence="9 10">
    <name type="scientific">Roseiconus nitratireducens</name>
    <dbReference type="NCBI Taxonomy" id="2605748"/>
    <lineage>
        <taxon>Bacteria</taxon>
        <taxon>Pseudomonadati</taxon>
        <taxon>Planctomycetota</taxon>
        <taxon>Planctomycetia</taxon>
        <taxon>Pirellulales</taxon>
        <taxon>Pirellulaceae</taxon>
        <taxon>Roseiconus</taxon>
    </lineage>
</organism>
<protein>
    <submittedName>
        <fullName evidence="9">Sulfatase</fullName>
    </submittedName>
</protein>
<evidence type="ECO:0000313" key="9">
    <source>
        <dbReference type="EMBL" id="KAA5541561.1"/>
    </source>
</evidence>
<evidence type="ECO:0000256" key="6">
    <source>
        <dbReference type="ARBA" id="ARBA00022837"/>
    </source>
</evidence>
<dbReference type="GO" id="GO:0004065">
    <property type="term" value="F:arylsulfatase activity"/>
    <property type="evidence" value="ECO:0007669"/>
    <property type="project" value="TreeGrafter"/>
</dbReference>
<dbReference type="InterPro" id="IPR050738">
    <property type="entry name" value="Sulfatase"/>
</dbReference>
<dbReference type="InterPro" id="IPR017850">
    <property type="entry name" value="Alkaline_phosphatase_core_sf"/>
</dbReference>
<dbReference type="PROSITE" id="PS00523">
    <property type="entry name" value="SULFATASE_1"/>
    <property type="match status" value="1"/>
</dbReference>
<evidence type="ECO:0000256" key="5">
    <source>
        <dbReference type="ARBA" id="ARBA00022801"/>
    </source>
</evidence>
<dbReference type="CDD" id="cd16144">
    <property type="entry name" value="ARS_like"/>
    <property type="match status" value="1"/>
</dbReference>
<dbReference type="InterPro" id="IPR024607">
    <property type="entry name" value="Sulfatase_CS"/>
</dbReference>
<keyword evidence="6" id="KW-0106">Calcium</keyword>
<feature type="domain" description="Sulfatase N-terminal" evidence="8">
    <location>
        <begin position="22"/>
        <end position="392"/>
    </location>
</feature>
<feature type="region of interest" description="Disordered" evidence="7">
    <location>
        <begin position="91"/>
        <end position="110"/>
    </location>
</feature>
<keyword evidence="5" id="KW-0378">Hydrolase</keyword>
<reference evidence="9 10" key="1">
    <citation type="submission" date="2019-08" db="EMBL/GenBank/DDBJ databases">
        <authorList>
            <person name="Dhanesh K."/>
            <person name="Kumar G."/>
            <person name="Sasikala C."/>
            <person name="Venkata Ramana C."/>
        </authorList>
    </citation>
    <scope>NUCLEOTIDE SEQUENCE [LARGE SCALE GENOMIC DNA]</scope>
    <source>
        <strain evidence="9 10">JC645</strain>
    </source>
</reference>
<dbReference type="InterPro" id="IPR000917">
    <property type="entry name" value="Sulfatase_N"/>
</dbReference>
<gene>
    <name evidence="9" type="ORF">FYK55_17725</name>
</gene>
<dbReference type="Proteomes" id="UP000324479">
    <property type="component" value="Unassembled WGS sequence"/>
</dbReference>
<proteinExistence type="inferred from homology"/>
<keyword evidence="3" id="KW-0479">Metal-binding</keyword>
<comment type="similarity">
    <text evidence="2">Belongs to the sulfatase family.</text>
</comment>
<dbReference type="PANTHER" id="PTHR42693:SF42">
    <property type="entry name" value="ARYLSULFATASE G"/>
    <property type="match status" value="1"/>
</dbReference>
<evidence type="ECO:0000256" key="3">
    <source>
        <dbReference type="ARBA" id="ARBA00022723"/>
    </source>
</evidence>
<sequence>MLVLAFLLGTQARASTAESLRPNVVFFLVDDMGWMDSTPYGSTYYETPNMQRLAEQSMRFTDAFAVPLCSPTRASILTGQYSARHGITSATGHLPPRPHGESRFPAKAPPNKRFLYPDSKHFLDPELVTIAEVLRDAGYRTGHFGKWHLGLMPEHWPEQQGFETTWHCAPDPGPPSYFSPYGVHADGGPAGQRRVGNITDGPDGEHITDRVTDEALKFIDSHADQPFFLNLWHYSVHGPWQHKEAYTAQFAEKSDPSGRQKNPVMASMLRNVDESLGRVLDRLDALGLTDRTLFIFYSDNGGNTHSWTADDRKLRNVTPKHSLYETINSYRKWAGDQPPTNNAPLREGKGRIYEGGQRVPLMVRWPGQVPAGSTSDAVVGPIDMFPTILDAVEVPLPSGQVIDGVSFLSVLQQRGDLDRKAVFTWFPHLIPAVSVRAGDFKLIRRWESHPAYPEVLELYDLDQDLGESSNLADAMPNKVRELNGMIDDFIRTTGALEPVPNPAFDAQASSRAPAARDPAAGLVPKMCRLLSTANGMQMVADGRSPFLGTAQIRHEGSMRLRMEVRCREGGDGSIRWKTARQSEFPSKGQEVAFTLRPGSDWQTVEVALPVEGRSGIVRIYLPADRAPVQIRSIEFFASAESRVNAEKPEASLRRWEFQKPTP</sequence>